<accession>A0A2V2MWA6</accession>
<dbReference type="FunFam" id="2.60.40.10:FF:000270">
    <property type="entry name" value="Cell surface protein"/>
    <property type="match status" value="1"/>
</dbReference>
<feature type="domain" description="PKD" evidence="1">
    <location>
        <begin position="394"/>
        <end position="457"/>
    </location>
</feature>
<keyword evidence="3" id="KW-1185">Reference proteome</keyword>
<evidence type="ECO:0000313" key="3">
    <source>
        <dbReference type="Proteomes" id="UP000245657"/>
    </source>
</evidence>
<dbReference type="AlphaFoldDB" id="A0A2V2MWA6"/>
<dbReference type="InterPro" id="IPR022409">
    <property type="entry name" value="PKD/Chitinase_dom"/>
</dbReference>
<dbReference type="EMBL" id="QGMY01000007">
    <property type="protein sequence ID" value="PWR72172.1"/>
    <property type="molecule type" value="Genomic_DNA"/>
</dbReference>
<name>A0A2V2MWA6_9EURY</name>
<reference evidence="2 3" key="1">
    <citation type="submission" date="2018-05" db="EMBL/GenBank/DDBJ databases">
        <title>Draft genome of Methanospirillum lacunae Ki8-1.</title>
        <authorList>
            <person name="Dueholm M.S."/>
            <person name="Nielsen P.H."/>
            <person name="Bakmann L.F."/>
            <person name="Otzen D.E."/>
        </authorList>
    </citation>
    <scope>NUCLEOTIDE SEQUENCE [LARGE SCALE GENOMIC DNA]</scope>
    <source>
        <strain evidence="2 3">Ki8-1</strain>
    </source>
</reference>
<dbReference type="SUPFAM" id="SSF49299">
    <property type="entry name" value="PKD domain"/>
    <property type="match status" value="1"/>
</dbReference>
<dbReference type="CDD" id="cd00146">
    <property type="entry name" value="PKD"/>
    <property type="match status" value="1"/>
</dbReference>
<dbReference type="InterPro" id="IPR035986">
    <property type="entry name" value="PKD_dom_sf"/>
</dbReference>
<organism evidence="2 3">
    <name type="scientific">Methanospirillum lacunae</name>
    <dbReference type="NCBI Taxonomy" id="668570"/>
    <lineage>
        <taxon>Archaea</taxon>
        <taxon>Methanobacteriati</taxon>
        <taxon>Methanobacteriota</taxon>
        <taxon>Stenosarchaea group</taxon>
        <taxon>Methanomicrobia</taxon>
        <taxon>Methanomicrobiales</taxon>
        <taxon>Methanospirillaceae</taxon>
        <taxon>Methanospirillum</taxon>
    </lineage>
</organism>
<protein>
    <recommendedName>
        <fullName evidence="1">PKD domain-containing protein</fullName>
    </recommendedName>
</protein>
<dbReference type="InterPro" id="IPR013783">
    <property type="entry name" value="Ig-like_fold"/>
</dbReference>
<dbReference type="PROSITE" id="PS50093">
    <property type="entry name" value="PKD"/>
    <property type="match status" value="1"/>
</dbReference>
<comment type="caution">
    <text evidence="2">The sequence shown here is derived from an EMBL/GenBank/DDBJ whole genome shotgun (WGS) entry which is preliminary data.</text>
</comment>
<sequence>MNLRYSSLLLVMCCTMGFTVPACALTFPVSGNGLLSLDFPNVLDVSLMGQRYETSIFKEIGSHSILGLTTQSVNNSTVNMSASVNTTISSGLLTTSDTTLKSRQILNGSLIDERIVGPGLPPDGWNGASNIIDKSDISVKTLPSSQVPALRWSYGCSATSATMLFGYYDRAGFSNIYTGPTNGGVFPLTNTVWGSSSEGYGQCPLSASQYGLDGRATKGHKDDYYYAYGSGVDPYYGSWAEHTPQDCIADYMGTNMNQKYGNGDGSTTFWWYADGSPTYDFKDYDYFSRDGMHGMRLFAESRGYSVLTNYNQYIDSMGYRYGFTYAQYKAEIDAGYPVLIQVSGHTMLGIGYSGTDQVILHDTWDYSDHYMTWGGYYARMKHYGVGVIHIKSLPVAKFYGVPGLNVNPLTIQFYDASTGSPSSWNWNFGDGVSSTKQNPSHQYNNSGTYTVNLTVST</sequence>
<dbReference type="Pfam" id="PF18911">
    <property type="entry name" value="PKD_4"/>
    <property type="match status" value="1"/>
</dbReference>
<dbReference type="InterPro" id="IPR000601">
    <property type="entry name" value="PKD_dom"/>
</dbReference>
<dbReference type="OrthoDB" id="119578at2157"/>
<dbReference type="SMART" id="SM00089">
    <property type="entry name" value="PKD"/>
    <property type="match status" value="1"/>
</dbReference>
<gene>
    <name evidence="2" type="ORF">DK846_09300</name>
</gene>
<evidence type="ECO:0000259" key="1">
    <source>
        <dbReference type="PROSITE" id="PS50093"/>
    </source>
</evidence>
<evidence type="ECO:0000313" key="2">
    <source>
        <dbReference type="EMBL" id="PWR72172.1"/>
    </source>
</evidence>
<proteinExistence type="predicted"/>
<dbReference type="Gene3D" id="2.60.40.10">
    <property type="entry name" value="Immunoglobulins"/>
    <property type="match status" value="1"/>
</dbReference>
<dbReference type="Proteomes" id="UP000245657">
    <property type="component" value="Unassembled WGS sequence"/>
</dbReference>